<dbReference type="Proteomes" id="UP000789920">
    <property type="component" value="Unassembled WGS sequence"/>
</dbReference>
<gene>
    <name evidence="1" type="ORF">RPERSI_LOCUS21808</name>
</gene>
<name>A0ACA9RRA7_9GLOM</name>
<comment type="caution">
    <text evidence="1">The sequence shown here is derived from an EMBL/GenBank/DDBJ whole genome shotgun (WGS) entry which is preliminary data.</text>
</comment>
<reference evidence="1" key="1">
    <citation type="submission" date="2021-06" db="EMBL/GenBank/DDBJ databases">
        <authorList>
            <person name="Kallberg Y."/>
            <person name="Tangrot J."/>
            <person name="Rosling A."/>
        </authorList>
    </citation>
    <scope>NUCLEOTIDE SEQUENCE</scope>
    <source>
        <strain evidence="1">MA461A</strain>
    </source>
</reference>
<accession>A0ACA9RRA7</accession>
<evidence type="ECO:0000313" key="2">
    <source>
        <dbReference type="Proteomes" id="UP000789920"/>
    </source>
</evidence>
<dbReference type="EMBL" id="CAJVQC010064815">
    <property type="protein sequence ID" value="CAG8804879.1"/>
    <property type="molecule type" value="Genomic_DNA"/>
</dbReference>
<proteinExistence type="predicted"/>
<protein>
    <submittedName>
        <fullName evidence="1">26046_t:CDS:1</fullName>
    </submittedName>
</protein>
<feature type="non-terminal residue" evidence="1">
    <location>
        <position position="1"/>
    </location>
</feature>
<keyword evidence="2" id="KW-1185">Reference proteome</keyword>
<evidence type="ECO:0000313" key="1">
    <source>
        <dbReference type="EMBL" id="CAG8804879.1"/>
    </source>
</evidence>
<organism evidence="1 2">
    <name type="scientific">Racocetra persica</name>
    <dbReference type="NCBI Taxonomy" id="160502"/>
    <lineage>
        <taxon>Eukaryota</taxon>
        <taxon>Fungi</taxon>
        <taxon>Fungi incertae sedis</taxon>
        <taxon>Mucoromycota</taxon>
        <taxon>Glomeromycotina</taxon>
        <taxon>Glomeromycetes</taxon>
        <taxon>Diversisporales</taxon>
        <taxon>Gigasporaceae</taxon>
        <taxon>Racocetra</taxon>
    </lineage>
</organism>
<feature type="non-terminal residue" evidence="1">
    <location>
        <position position="44"/>
    </location>
</feature>
<sequence>FFNTMDHNEYISDNNSYTDPYIDPQADSFIDSDNELQDNNTDFS</sequence>